<evidence type="ECO:0000313" key="2">
    <source>
        <dbReference type="Proteomes" id="UP000683246"/>
    </source>
</evidence>
<dbReference type="AlphaFoldDB" id="A0A8J8SHU2"/>
<dbReference type="Proteomes" id="UP000683246">
    <property type="component" value="Chromosome"/>
</dbReference>
<proteinExistence type="predicted"/>
<dbReference type="RefSeq" id="WP_212694460.1">
    <property type="nucleotide sequence ID" value="NZ_CP058649.1"/>
</dbReference>
<reference evidence="1" key="1">
    <citation type="submission" date="2020-07" db="EMBL/GenBank/DDBJ databases">
        <title>Vallitalea pronyensis genome.</title>
        <authorList>
            <person name="Postec A."/>
        </authorList>
    </citation>
    <scope>NUCLEOTIDE SEQUENCE</scope>
    <source>
        <strain evidence="1">FatNI3</strain>
    </source>
</reference>
<accession>A0A8J8SHU2</accession>
<dbReference type="KEGG" id="vpy:HZI73_16385"/>
<dbReference type="EMBL" id="CP058649">
    <property type="protein sequence ID" value="QUI23773.1"/>
    <property type="molecule type" value="Genomic_DNA"/>
</dbReference>
<gene>
    <name evidence="1" type="ORF">HZI73_16385</name>
</gene>
<dbReference type="InterPro" id="IPR002829">
    <property type="entry name" value="DUF116"/>
</dbReference>
<evidence type="ECO:0000313" key="1">
    <source>
        <dbReference type="EMBL" id="QUI23773.1"/>
    </source>
</evidence>
<dbReference type="PANTHER" id="PTHR43801:SF1">
    <property type="entry name" value="POLYPRENYL SYNTHETASE"/>
    <property type="match status" value="1"/>
</dbReference>
<keyword evidence="2" id="KW-1185">Reference proteome</keyword>
<dbReference type="Pfam" id="PF01976">
    <property type="entry name" value="DUF116"/>
    <property type="match status" value="1"/>
</dbReference>
<dbReference type="PANTHER" id="PTHR43801">
    <property type="entry name" value="NUCLEOTIDE-BINDING PROTEIN-RELATED"/>
    <property type="match status" value="1"/>
</dbReference>
<protein>
    <submittedName>
        <fullName evidence="1">DUF116 domain-containing protein</fullName>
    </submittedName>
</protein>
<organism evidence="1 2">
    <name type="scientific">Vallitalea pronyensis</name>
    <dbReference type="NCBI Taxonomy" id="1348613"/>
    <lineage>
        <taxon>Bacteria</taxon>
        <taxon>Bacillati</taxon>
        <taxon>Bacillota</taxon>
        <taxon>Clostridia</taxon>
        <taxon>Lachnospirales</taxon>
        <taxon>Vallitaleaceae</taxon>
        <taxon>Vallitalea</taxon>
    </lineage>
</organism>
<sequence>MMETITYSLHGNNATSDQYYTHINAFSRIIHEKNSRQNALYINQYSRYFAEKKTEECMPKEIIYFEFLMMGVLWNTYIHKAIELNSLSGHVLKKMVFLREQNRFKGVIDFFRGIFGTAFLLKKRQQKEIEFSMEHFRQLIHWLKASGEFTYEAERIETWEEFMTCLPKRKAEKLLMRASTIGQWFKDESNHVIGKYTSHVNAFIRKNDEKMKWQEHRLFCTRSRVEYHLNMVGAEIMNRAFRENFLKTKEKRVLLPICMRAQSEACKAHKSQEGYRCTGCTEECSVRHITLLGRQHGFKVFIIPHASTAFSKLTGNDGQIGIVGIACVLNLVSGGYKAKALGFEPQCVLLDYCGCKKHWHEHGLTTSINLEGLKRILGVISDHQSNDKV</sequence>
<name>A0A8J8SHU2_9FIRM</name>